<dbReference type="Pfam" id="PF02021">
    <property type="entry name" value="UPF0102"/>
    <property type="match status" value="1"/>
</dbReference>
<dbReference type="Gene3D" id="3.40.1350.10">
    <property type="match status" value="1"/>
</dbReference>
<protein>
    <recommendedName>
        <fullName evidence="2">UPF0102 protein ALP8811_00366</fullName>
    </recommendedName>
</protein>
<name>A0A2R8AHL6_9RHOB</name>
<dbReference type="PANTHER" id="PTHR34039:SF1">
    <property type="entry name" value="UPF0102 PROTEIN YRAN"/>
    <property type="match status" value="1"/>
</dbReference>
<gene>
    <name evidence="3" type="ORF">ALP8811_00366</name>
</gene>
<dbReference type="InterPro" id="IPR011335">
    <property type="entry name" value="Restrct_endonuc-II-like"/>
</dbReference>
<evidence type="ECO:0000313" key="3">
    <source>
        <dbReference type="EMBL" id="SPF75379.1"/>
    </source>
</evidence>
<organism evidence="3 4">
    <name type="scientific">Aliiroseovarius pelagivivens</name>
    <dbReference type="NCBI Taxonomy" id="1639690"/>
    <lineage>
        <taxon>Bacteria</taxon>
        <taxon>Pseudomonadati</taxon>
        <taxon>Pseudomonadota</taxon>
        <taxon>Alphaproteobacteria</taxon>
        <taxon>Rhodobacterales</taxon>
        <taxon>Paracoccaceae</taxon>
        <taxon>Aliiroseovarius</taxon>
    </lineage>
</organism>
<keyword evidence="4" id="KW-1185">Reference proteome</keyword>
<evidence type="ECO:0000256" key="2">
    <source>
        <dbReference type="HAMAP-Rule" id="MF_00048"/>
    </source>
</evidence>
<dbReference type="EMBL" id="OMOI01000001">
    <property type="protein sequence ID" value="SPF75379.1"/>
    <property type="molecule type" value="Genomic_DNA"/>
</dbReference>
<dbReference type="Proteomes" id="UP000244911">
    <property type="component" value="Unassembled WGS sequence"/>
</dbReference>
<comment type="similarity">
    <text evidence="1 2">Belongs to the UPF0102 family.</text>
</comment>
<sequence length="117" mass="12985">MSGMVSYLSGIAAEDSVARAYQQNGRQVAFRRWRGKRGEIDLIVRDRDEVIFVEVKKSSDFLRAGEALSKAQIKRLYQTAAEFLCGEPKGDLTPSRFDVALVNGAGEIQILENALGY</sequence>
<evidence type="ECO:0000313" key="4">
    <source>
        <dbReference type="Proteomes" id="UP000244911"/>
    </source>
</evidence>
<evidence type="ECO:0000256" key="1">
    <source>
        <dbReference type="ARBA" id="ARBA00006738"/>
    </source>
</evidence>
<dbReference type="HAMAP" id="MF_00048">
    <property type="entry name" value="UPF0102"/>
    <property type="match status" value="1"/>
</dbReference>
<dbReference type="InterPro" id="IPR003509">
    <property type="entry name" value="UPF0102_YraN-like"/>
</dbReference>
<dbReference type="GO" id="GO:0003676">
    <property type="term" value="F:nucleic acid binding"/>
    <property type="evidence" value="ECO:0007669"/>
    <property type="project" value="InterPro"/>
</dbReference>
<reference evidence="3 4" key="1">
    <citation type="submission" date="2018-03" db="EMBL/GenBank/DDBJ databases">
        <authorList>
            <person name="Keele B.F."/>
        </authorList>
    </citation>
    <scope>NUCLEOTIDE SEQUENCE [LARGE SCALE GENOMIC DNA]</scope>
    <source>
        <strain evidence="3 4">CECT 8811</strain>
    </source>
</reference>
<dbReference type="InterPro" id="IPR011856">
    <property type="entry name" value="tRNA_endonuc-like_dom_sf"/>
</dbReference>
<dbReference type="RefSeq" id="WP_181363668.1">
    <property type="nucleotide sequence ID" value="NZ_OMOI01000001.1"/>
</dbReference>
<accession>A0A2R8AHL6</accession>
<proteinExistence type="inferred from homology"/>
<dbReference type="PANTHER" id="PTHR34039">
    <property type="entry name" value="UPF0102 PROTEIN YRAN"/>
    <property type="match status" value="1"/>
</dbReference>
<dbReference type="SUPFAM" id="SSF52980">
    <property type="entry name" value="Restriction endonuclease-like"/>
    <property type="match status" value="1"/>
</dbReference>
<dbReference type="AlphaFoldDB" id="A0A2R8AHL6"/>